<dbReference type="SUPFAM" id="SSF55931">
    <property type="entry name" value="Glutamine synthetase/guanido kinase"/>
    <property type="match status" value="1"/>
</dbReference>
<reference evidence="11" key="1">
    <citation type="submission" date="2023-07" db="EMBL/GenBank/DDBJ databases">
        <authorList>
            <consortium name="AG Swart"/>
            <person name="Singh M."/>
            <person name="Singh A."/>
            <person name="Seah K."/>
            <person name="Emmerich C."/>
        </authorList>
    </citation>
    <scope>NUCLEOTIDE SEQUENCE</scope>
    <source>
        <strain evidence="11">DP1</strain>
    </source>
</reference>
<dbReference type="EMBL" id="CAMPGE010002730">
    <property type="protein sequence ID" value="CAI2361541.1"/>
    <property type="molecule type" value="Genomic_DNA"/>
</dbReference>
<evidence type="ECO:0000256" key="6">
    <source>
        <dbReference type="ARBA" id="ARBA00022741"/>
    </source>
</evidence>
<dbReference type="Gene3D" id="1.10.8.960">
    <property type="match status" value="1"/>
</dbReference>
<keyword evidence="7 10" id="KW-0067">ATP-binding</keyword>
<sequence length="630" mass="72506">MGFLTITSQTLSWEEAKKIQETIKSYGVLQAIKLYSTFKDLQKDLEELSWGEEAEYHICKNLCKEEKTMVVSGGYKIIQEIVNQLDQDDFEYHDEFGSYMVEAIPKEPYSLYDCHSPAQAYESLYNRRKLINDELSKEEMFLSSVSSWPRLGVDDFFCKIKDGLSDVNDYPNTLDTEKFSIHNSELTSDHPRFPAMIDSIRLRRGGKYGLNVPLFQEDGTACEEVEETKTPKEIHLDSLHYGLGAICLQVTFEAQNINHARYLHDSFISLGPIIGALGANAPIYKGQLSGWDFRWNVIAGLADSRNSEELNPDSEKFVPCSRFCSNNHYISEHPNFSGKRINNGEKIEINQDWYESFKDSGMSDRLAYHFASLFSHDALIIYEDRIKYDSSSTEHFENLNSTNWNSVRLKPPPSYDSQIGWRVEFRPLDIQITDFENGAYVALLNLLTRVINDFDIDFSLPISLSNINMERAHQVDAVTKQKFWWRTNIVKEDSDYTTNPAKESGWAFFSEPGFDNFDSSCFKEMTISEILEGSEGLSYKGIFPLIEEYISLNKFHSKDMTYCQKMLSFLSQRGSGKITTGARFQRDFVLNHPNYNQDSLVTDKIQYDLIKETSLLASNQKWDENLLGLF</sequence>
<evidence type="ECO:0000313" key="12">
    <source>
        <dbReference type="Proteomes" id="UP001295684"/>
    </source>
</evidence>
<comment type="pathway">
    <text evidence="1 10">Sulfur metabolism; glutathione biosynthesis; glutathione from L-cysteine and L-glutamate: step 1/2.</text>
</comment>
<dbReference type="PANTHER" id="PTHR11164:SF0">
    <property type="entry name" value="GLUTAMATE--CYSTEINE LIGASE CATALYTIC SUBUNIT"/>
    <property type="match status" value="1"/>
</dbReference>
<evidence type="ECO:0000256" key="7">
    <source>
        <dbReference type="ARBA" id="ARBA00022840"/>
    </source>
</evidence>
<keyword evidence="12" id="KW-1185">Reference proteome</keyword>
<dbReference type="Gene3D" id="3.30.590.50">
    <property type="match status" value="2"/>
</dbReference>
<dbReference type="PANTHER" id="PTHR11164">
    <property type="entry name" value="GLUTAMATE CYSTEINE LIGASE"/>
    <property type="match status" value="1"/>
</dbReference>
<evidence type="ECO:0000256" key="4">
    <source>
        <dbReference type="ARBA" id="ARBA00022598"/>
    </source>
</evidence>
<evidence type="ECO:0000256" key="2">
    <source>
        <dbReference type="ARBA" id="ARBA00008100"/>
    </source>
</evidence>
<evidence type="ECO:0000313" key="11">
    <source>
        <dbReference type="EMBL" id="CAI2361541.1"/>
    </source>
</evidence>
<name>A0AAD1U7F2_EUPCR</name>
<dbReference type="InterPro" id="IPR014746">
    <property type="entry name" value="Gln_synth/guanido_kin_cat_dom"/>
</dbReference>
<evidence type="ECO:0000256" key="9">
    <source>
        <dbReference type="ARBA" id="ARBA00032122"/>
    </source>
</evidence>
<evidence type="ECO:0000256" key="5">
    <source>
        <dbReference type="ARBA" id="ARBA00022684"/>
    </source>
</evidence>
<comment type="caution">
    <text evidence="11">The sequence shown here is derived from an EMBL/GenBank/DDBJ whole genome shotgun (WGS) entry which is preliminary data.</text>
</comment>
<proteinExistence type="inferred from homology"/>
<evidence type="ECO:0000256" key="8">
    <source>
        <dbReference type="ARBA" id="ARBA00030585"/>
    </source>
</evidence>
<evidence type="ECO:0000256" key="1">
    <source>
        <dbReference type="ARBA" id="ARBA00005006"/>
    </source>
</evidence>
<dbReference type="InterPro" id="IPR004308">
    <property type="entry name" value="GCS"/>
</dbReference>
<comment type="catalytic activity">
    <reaction evidence="10">
        <text>L-cysteine + L-glutamate + ATP = gamma-L-glutamyl-L-cysteine + ADP + phosphate + H(+)</text>
        <dbReference type="Rhea" id="RHEA:13285"/>
        <dbReference type="ChEBI" id="CHEBI:15378"/>
        <dbReference type="ChEBI" id="CHEBI:29985"/>
        <dbReference type="ChEBI" id="CHEBI:30616"/>
        <dbReference type="ChEBI" id="CHEBI:35235"/>
        <dbReference type="ChEBI" id="CHEBI:43474"/>
        <dbReference type="ChEBI" id="CHEBI:58173"/>
        <dbReference type="ChEBI" id="CHEBI:456216"/>
        <dbReference type="EC" id="6.3.2.2"/>
    </reaction>
</comment>
<accession>A0AAD1U7F2</accession>
<protein>
    <recommendedName>
        <fullName evidence="3 10">Glutamate--cysteine ligase</fullName>
        <ecNumber evidence="3 10">6.3.2.2</ecNumber>
    </recommendedName>
    <alternativeName>
        <fullName evidence="9 10">Gamma-ECS</fullName>
    </alternativeName>
    <alternativeName>
        <fullName evidence="8 10">Gamma-glutamylcysteine synthetase</fullName>
    </alternativeName>
</protein>
<dbReference type="Pfam" id="PF03074">
    <property type="entry name" value="GCS"/>
    <property type="match status" value="1"/>
</dbReference>
<dbReference type="GO" id="GO:0006750">
    <property type="term" value="P:glutathione biosynthetic process"/>
    <property type="evidence" value="ECO:0007669"/>
    <property type="project" value="UniProtKB-UniRule"/>
</dbReference>
<dbReference type="AlphaFoldDB" id="A0AAD1U7F2"/>
<comment type="similarity">
    <text evidence="2 10">Belongs to the glutamate--cysteine ligase type 3 family.</text>
</comment>
<dbReference type="Proteomes" id="UP001295684">
    <property type="component" value="Unassembled WGS sequence"/>
</dbReference>
<keyword evidence="6 10" id="KW-0547">Nucleotide-binding</keyword>
<dbReference type="GO" id="GO:0005524">
    <property type="term" value="F:ATP binding"/>
    <property type="evidence" value="ECO:0007669"/>
    <property type="project" value="UniProtKB-UniRule"/>
</dbReference>
<gene>
    <name evidence="11" type="ORF">ECRASSUSDP1_LOCUS2852</name>
</gene>
<evidence type="ECO:0000256" key="3">
    <source>
        <dbReference type="ARBA" id="ARBA00012220"/>
    </source>
</evidence>
<keyword evidence="4 10" id="KW-0436">Ligase</keyword>
<dbReference type="EC" id="6.3.2.2" evidence="3 10"/>
<keyword evidence="5 10" id="KW-0317">Glutathione biosynthesis</keyword>
<evidence type="ECO:0000256" key="10">
    <source>
        <dbReference type="RuleBase" id="RU367135"/>
    </source>
</evidence>
<dbReference type="GO" id="GO:0004357">
    <property type="term" value="F:glutamate-cysteine ligase activity"/>
    <property type="evidence" value="ECO:0007669"/>
    <property type="project" value="UniProtKB-UniRule"/>
</dbReference>
<organism evidence="11 12">
    <name type="scientific">Euplotes crassus</name>
    <dbReference type="NCBI Taxonomy" id="5936"/>
    <lineage>
        <taxon>Eukaryota</taxon>
        <taxon>Sar</taxon>
        <taxon>Alveolata</taxon>
        <taxon>Ciliophora</taxon>
        <taxon>Intramacronucleata</taxon>
        <taxon>Spirotrichea</taxon>
        <taxon>Hypotrichia</taxon>
        <taxon>Euplotida</taxon>
        <taxon>Euplotidae</taxon>
        <taxon>Moneuplotes</taxon>
    </lineage>
</organism>